<dbReference type="EMBL" id="LR743511">
    <property type="protein sequence ID" value="CAA2145132.1"/>
    <property type="molecule type" value="Genomic_DNA"/>
</dbReference>
<organism evidence="1">
    <name type="scientific">Methylobacterium bullatum</name>
    <dbReference type="NCBI Taxonomy" id="570505"/>
    <lineage>
        <taxon>Bacteria</taxon>
        <taxon>Pseudomonadati</taxon>
        <taxon>Pseudomonadota</taxon>
        <taxon>Alphaproteobacteria</taxon>
        <taxon>Hyphomicrobiales</taxon>
        <taxon>Methylobacteriaceae</taxon>
        <taxon>Methylobacterium</taxon>
    </lineage>
</organism>
<name>A0A679K260_9HYPH</name>
<dbReference type="AlphaFoldDB" id="A0A679K260"/>
<reference evidence="1" key="1">
    <citation type="submission" date="2019-12" db="EMBL/GenBank/DDBJ databases">
        <authorList>
            <person name="Cremers G."/>
        </authorList>
    </citation>
    <scope>NUCLEOTIDE SEQUENCE</scope>
    <source>
        <strain evidence="1">Mbul2</strain>
    </source>
</reference>
<sequence length="67" mass="7699">MALLETFMEIERELGRKVFEDVVERARIAVAAEVMVEAERRALKLKRQRLTMGNVTFLQSGPKVAHE</sequence>
<accession>A0A679K260</accession>
<dbReference type="RefSeq" id="WP_339163553.1">
    <property type="nucleotide sequence ID" value="NZ_LR743511.1"/>
</dbReference>
<protein>
    <submittedName>
        <fullName evidence="1">Uncharacterized protein</fullName>
    </submittedName>
</protein>
<proteinExistence type="predicted"/>
<gene>
    <name evidence="1" type="ORF">MBLL_04254</name>
</gene>
<evidence type="ECO:0000313" key="1">
    <source>
        <dbReference type="EMBL" id="CAA2145132.1"/>
    </source>
</evidence>